<evidence type="ECO:0000256" key="7">
    <source>
        <dbReference type="ARBA" id="ARBA00022975"/>
    </source>
</evidence>
<keyword evidence="2 11" id="KW-0813">Transport</keyword>
<dbReference type="PROSITE" id="PS51384">
    <property type="entry name" value="FAD_FR"/>
    <property type="match status" value="1"/>
</dbReference>
<dbReference type="Pfam" id="PF10418">
    <property type="entry name" value="DHODB_Fe-S_bind"/>
    <property type="match status" value="1"/>
</dbReference>
<evidence type="ECO:0000256" key="5">
    <source>
        <dbReference type="ARBA" id="ARBA00022723"/>
    </source>
</evidence>
<dbReference type="GO" id="GO:0050660">
    <property type="term" value="F:flavin adenine dinucleotide binding"/>
    <property type="evidence" value="ECO:0007669"/>
    <property type="project" value="InterPro"/>
</dbReference>
<protein>
    <recommendedName>
        <fullName evidence="11">Dihydroorotate dehydrogenase B (NAD(+)), electron transfer subunit</fullName>
    </recommendedName>
    <alternativeName>
        <fullName evidence="11">Dihydroorotate oxidase B, electron transfer subunit</fullName>
    </alternativeName>
</protein>
<dbReference type="GO" id="GO:0051537">
    <property type="term" value="F:2 iron, 2 sulfur cluster binding"/>
    <property type="evidence" value="ECO:0007669"/>
    <property type="project" value="UniProtKB-KW"/>
</dbReference>
<dbReference type="UniPathway" id="UPA00070">
    <property type="reaction ID" value="UER00945"/>
</dbReference>
<dbReference type="Gene3D" id="2.10.240.10">
    <property type="entry name" value="Dihydroorotate dehydrogenase, electron transfer subunit"/>
    <property type="match status" value="1"/>
</dbReference>
<dbReference type="RefSeq" id="WP_118335863.1">
    <property type="nucleotide sequence ID" value="NZ_AP025567.1"/>
</dbReference>
<feature type="binding site" evidence="11 13">
    <location>
        <position position="217"/>
    </location>
    <ligand>
        <name>[2Fe-2S] cluster</name>
        <dbReference type="ChEBI" id="CHEBI:190135"/>
    </ligand>
</feature>
<dbReference type="InterPro" id="IPR023455">
    <property type="entry name" value="Dihydroorotate_DHASE_ETsu"/>
</dbReference>
<evidence type="ECO:0000256" key="4">
    <source>
        <dbReference type="ARBA" id="ARBA00022714"/>
    </source>
</evidence>
<dbReference type="CDD" id="cd06218">
    <property type="entry name" value="DHOD_e_trans"/>
    <property type="match status" value="1"/>
</dbReference>
<dbReference type="SUPFAM" id="SSF63380">
    <property type="entry name" value="Riboflavin synthase domain-like"/>
    <property type="match status" value="1"/>
</dbReference>
<keyword evidence="7 11" id="KW-0665">Pyrimidine biosynthesis</keyword>
<keyword evidence="4 11" id="KW-0001">2Fe-2S</keyword>
<dbReference type="Proteomes" id="UP000284841">
    <property type="component" value="Unassembled WGS sequence"/>
</dbReference>
<sequence length="242" mass="26441">MKRQLLKIDHLKKIQNAIFAMTLTGDCSEISAPGQFINIKLDGFYLRRPISIYSFGPDFLTIIFKVVGEGTKALAEMQRGEFLDVLMPLGNGFDTTKGGKQPLLVGGGIGVPPLYGLAENLVDRGIIPQVVTGFNGRDDIILTKEFQVLGIEPVITTVDGSAGIKGFVTDAMQAMTFDYVYTCGPEPMLKAVYDAAPDGQFSFEARMACGFGACMGCTCETKYGYKRICKDGPVLYKEEIKW</sequence>
<feature type="binding site" evidence="11 13">
    <location>
        <position position="229"/>
    </location>
    <ligand>
        <name>[2Fe-2S] cluster</name>
        <dbReference type="ChEBI" id="CHEBI:190135"/>
    </ligand>
</feature>
<feature type="binding site" evidence="11 12">
    <location>
        <begin position="48"/>
        <end position="51"/>
    </location>
    <ligand>
        <name>FAD</name>
        <dbReference type="ChEBI" id="CHEBI:57692"/>
    </ligand>
</feature>
<evidence type="ECO:0000313" key="15">
    <source>
        <dbReference type="EMBL" id="RHJ87417.1"/>
    </source>
</evidence>
<keyword evidence="3 11" id="KW-0285">Flavoprotein</keyword>
<dbReference type="GO" id="GO:0009055">
    <property type="term" value="F:electron transfer activity"/>
    <property type="evidence" value="ECO:0007669"/>
    <property type="project" value="UniProtKB-UniRule"/>
</dbReference>
<dbReference type="InterPro" id="IPR017927">
    <property type="entry name" value="FAD-bd_FR_type"/>
</dbReference>
<comment type="cofactor">
    <cofactor evidence="13">
        <name>[2Fe-2S] cluster</name>
        <dbReference type="ChEBI" id="CHEBI:190135"/>
    </cofactor>
    <text evidence="13">Binds 1 [2Fe-2S] cluster per subunit.</text>
</comment>
<dbReference type="SUPFAM" id="SSF52343">
    <property type="entry name" value="Ferredoxin reductase-like, C-terminal NADP-linked domain"/>
    <property type="match status" value="1"/>
</dbReference>
<keyword evidence="8 11" id="KW-0249">Electron transport</keyword>
<keyword evidence="6 11" id="KW-0274">FAD</keyword>
<comment type="function">
    <text evidence="11">Responsible for channeling the electrons from the oxidation of dihydroorotate from the FMN redox center in the PyrD type B subunit to the ultimate electron acceptor NAD(+).</text>
</comment>
<dbReference type="HAMAP" id="MF_01211">
    <property type="entry name" value="DHODB_Fe_S_bind"/>
    <property type="match status" value="1"/>
</dbReference>
<dbReference type="Gene3D" id="2.40.30.10">
    <property type="entry name" value="Translation factors"/>
    <property type="match status" value="1"/>
</dbReference>
<evidence type="ECO:0000313" key="16">
    <source>
        <dbReference type="Proteomes" id="UP000284841"/>
    </source>
</evidence>
<proteinExistence type="inferred from homology"/>
<comment type="cofactor">
    <cofactor evidence="11 12">
        <name>FAD</name>
        <dbReference type="ChEBI" id="CHEBI:57692"/>
    </cofactor>
    <text evidence="11 12">Binds 1 FAD per subunit.</text>
</comment>
<dbReference type="STRING" id="1776384.GCA_900086585_00975"/>
<reference evidence="15 16" key="1">
    <citation type="submission" date="2018-08" db="EMBL/GenBank/DDBJ databases">
        <title>A genome reference for cultivated species of the human gut microbiota.</title>
        <authorList>
            <person name="Zou Y."/>
            <person name="Xue W."/>
            <person name="Luo G."/>
        </authorList>
    </citation>
    <scope>NUCLEOTIDE SEQUENCE [LARGE SCALE GENOMIC DNA]</scope>
    <source>
        <strain evidence="15 16">AM07-24</strain>
    </source>
</reference>
<feature type="binding site" evidence="11 13">
    <location>
        <position position="214"/>
    </location>
    <ligand>
        <name>[2Fe-2S] cluster</name>
        <dbReference type="ChEBI" id="CHEBI:190135"/>
    </ligand>
</feature>
<dbReference type="InterPro" id="IPR017938">
    <property type="entry name" value="Riboflavin_synthase-like_b-brl"/>
</dbReference>
<evidence type="ECO:0000256" key="10">
    <source>
        <dbReference type="ARBA" id="ARBA00023014"/>
    </source>
</evidence>
<accession>A0A415E1A3</accession>
<dbReference type="InterPro" id="IPR012165">
    <property type="entry name" value="Cyt_c3_hydrogenase_gsu"/>
</dbReference>
<feature type="domain" description="FAD-binding FR-type" evidence="14">
    <location>
        <begin position="1"/>
        <end position="95"/>
    </location>
</feature>
<dbReference type="InterPro" id="IPR037117">
    <property type="entry name" value="Dihydroorotate_DH_ele_sf"/>
</dbReference>
<organism evidence="15 16">
    <name type="scientific">Emergencia timonensis</name>
    <dbReference type="NCBI Taxonomy" id="1776384"/>
    <lineage>
        <taxon>Bacteria</taxon>
        <taxon>Bacillati</taxon>
        <taxon>Bacillota</taxon>
        <taxon>Clostridia</taxon>
        <taxon>Peptostreptococcales</taxon>
        <taxon>Anaerovoracaceae</taxon>
        <taxon>Emergencia</taxon>
    </lineage>
</organism>
<evidence type="ECO:0000256" key="2">
    <source>
        <dbReference type="ARBA" id="ARBA00022448"/>
    </source>
</evidence>
<keyword evidence="5 11" id="KW-0479">Metal-binding</keyword>
<dbReference type="PANTHER" id="PTHR43513">
    <property type="entry name" value="DIHYDROOROTATE DEHYDROGENASE B (NAD(+)), ELECTRON TRANSFER SUBUNIT"/>
    <property type="match status" value="1"/>
</dbReference>
<feature type="binding site" evidence="11 13">
    <location>
        <position position="209"/>
    </location>
    <ligand>
        <name>[2Fe-2S] cluster</name>
        <dbReference type="ChEBI" id="CHEBI:190135"/>
    </ligand>
</feature>
<dbReference type="InterPro" id="IPR050353">
    <property type="entry name" value="PyrK_electron_transfer"/>
</dbReference>
<evidence type="ECO:0000256" key="11">
    <source>
        <dbReference type="HAMAP-Rule" id="MF_01211"/>
    </source>
</evidence>
<comment type="cofactor">
    <cofactor evidence="11">
        <name>[2Fe-2S] cluster</name>
        <dbReference type="ChEBI" id="CHEBI:190135"/>
    </cofactor>
    <text evidence="11">Binds 1 [2Fe-2S] cluster per subunit.</text>
</comment>
<dbReference type="GO" id="GO:0016491">
    <property type="term" value="F:oxidoreductase activity"/>
    <property type="evidence" value="ECO:0007669"/>
    <property type="project" value="InterPro"/>
</dbReference>
<evidence type="ECO:0000256" key="3">
    <source>
        <dbReference type="ARBA" id="ARBA00022630"/>
    </source>
</evidence>
<comment type="similarity">
    <text evidence="1 11">Belongs to the PyrK family.</text>
</comment>
<comment type="subunit">
    <text evidence="11">Heterotetramer of 2 PyrK and 2 PyrD type B subunits.</text>
</comment>
<evidence type="ECO:0000256" key="8">
    <source>
        <dbReference type="ARBA" id="ARBA00022982"/>
    </source>
</evidence>
<dbReference type="EMBL" id="QRMS01000003">
    <property type="protein sequence ID" value="RHJ87417.1"/>
    <property type="molecule type" value="Genomic_DNA"/>
</dbReference>
<comment type="caution">
    <text evidence="11">Lacks conserved residue(s) required for the propagation of feature annotation.</text>
</comment>
<dbReference type="InterPro" id="IPR039261">
    <property type="entry name" value="FNR_nucleotide-bd"/>
</dbReference>
<keyword evidence="16" id="KW-1185">Reference proteome</keyword>
<comment type="pathway">
    <text evidence="11">Pyrimidine metabolism; UMP biosynthesis via de novo pathway; orotate from (S)-dihydroorotate (NAD(+) route): step 1/1.</text>
</comment>
<evidence type="ECO:0000256" key="6">
    <source>
        <dbReference type="ARBA" id="ARBA00022827"/>
    </source>
</evidence>
<evidence type="ECO:0000256" key="13">
    <source>
        <dbReference type="PIRSR" id="PIRSR006816-2"/>
    </source>
</evidence>
<evidence type="ECO:0000256" key="9">
    <source>
        <dbReference type="ARBA" id="ARBA00023004"/>
    </source>
</evidence>
<keyword evidence="10 11" id="KW-0411">Iron-sulfur</keyword>
<dbReference type="AlphaFoldDB" id="A0A415E1A3"/>
<dbReference type="GO" id="GO:0046872">
    <property type="term" value="F:metal ion binding"/>
    <property type="evidence" value="ECO:0007669"/>
    <property type="project" value="UniProtKB-KW"/>
</dbReference>
<dbReference type="PIRSF" id="PIRSF006816">
    <property type="entry name" value="Cyc3_hyd_g"/>
    <property type="match status" value="1"/>
</dbReference>
<feature type="binding site" evidence="11 12">
    <location>
        <begin position="70"/>
        <end position="71"/>
    </location>
    <ligand>
        <name>FAD</name>
        <dbReference type="ChEBI" id="CHEBI:57692"/>
    </ligand>
</feature>
<dbReference type="PANTHER" id="PTHR43513:SF3">
    <property type="entry name" value="DIHYDROOROTATE DEHYDROGENASE B (NAD(+)), ELECTRON TRANSFER SUBUNIT-RELATED"/>
    <property type="match status" value="1"/>
</dbReference>
<dbReference type="InterPro" id="IPR019480">
    <property type="entry name" value="Dihydroorotate_DH_Fe-S-bd"/>
</dbReference>
<dbReference type="Gene3D" id="3.40.50.80">
    <property type="entry name" value="Nucleotide-binding domain of ferredoxin-NADP reductase (FNR) module"/>
    <property type="match status" value="1"/>
</dbReference>
<evidence type="ECO:0000259" key="14">
    <source>
        <dbReference type="PROSITE" id="PS51384"/>
    </source>
</evidence>
<gene>
    <name evidence="11" type="primary">pyrK</name>
    <name evidence="15" type="ORF">DW099_12020</name>
</gene>
<dbReference type="OrthoDB" id="9789468at2"/>
<keyword evidence="9 11" id="KW-0408">Iron</keyword>
<evidence type="ECO:0000256" key="12">
    <source>
        <dbReference type="PIRSR" id="PIRSR006816-1"/>
    </source>
</evidence>
<comment type="caution">
    <text evidence="15">The sequence shown here is derived from an EMBL/GenBank/DDBJ whole genome shotgun (WGS) entry which is preliminary data.</text>
</comment>
<evidence type="ECO:0000256" key="1">
    <source>
        <dbReference type="ARBA" id="ARBA00006422"/>
    </source>
</evidence>
<name>A0A415E1A3_9FIRM</name>
<dbReference type="GO" id="GO:0044205">
    <property type="term" value="P:'de novo' UMP biosynthetic process"/>
    <property type="evidence" value="ECO:0007669"/>
    <property type="project" value="UniProtKB-UniRule"/>
</dbReference>